<evidence type="ECO:0000313" key="1">
    <source>
        <dbReference type="EMBL" id="MQL52001.1"/>
    </source>
</evidence>
<evidence type="ECO:0008006" key="3">
    <source>
        <dbReference type="Google" id="ProtNLM"/>
    </source>
</evidence>
<organism evidence="1 2">
    <name type="scientific">Desulfofundulus thermobenzoicus</name>
    <dbReference type="NCBI Taxonomy" id="29376"/>
    <lineage>
        <taxon>Bacteria</taxon>
        <taxon>Bacillati</taxon>
        <taxon>Bacillota</taxon>
        <taxon>Clostridia</taxon>
        <taxon>Eubacteriales</taxon>
        <taxon>Peptococcaceae</taxon>
        <taxon>Desulfofundulus</taxon>
    </lineage>
</organism>
<name>A0A6N7IQ08_9FIRM</name>
<proteinExistence type="predicted"/>
<dbReference type="EMBL" id="WHYR01000014">
    <property type="protein sequence ID" value="MQL52001.1"/>
    <property type="molecule type" value="Genomic_DNA"/>
</dbReference>
<comment type="caution">
    <text evidence="1">The sequence shown here is derived from an EMBL/GenBank/DDBJ whole genome shotgun (WGS) entry which is preliminary data.</text>
</comment>
<dbReference type="InterPro" id="IPR016195">
    <property type="entry name" value="Pol/histidinol_Pase-like"/>
</dbReference>
<accession>A0A6N7IQ08</accession>
<dbReference type="SUPFAM" id="SSF89550">
    <property type="entry name" value="PHP domain-like"/>
    <property type="match status" value="1"/>
</dbReference>
<dbReference type="OrthoDB" id="9777619at2"/>
<dbReference type="Gene3D" id="3.20.20.140">
    <property type="entry name" value="Metal-dependent hydrolases"/>
    <property type="match status" value="1"/>
</dbReference>
<dbReference type="CDD" id="cd07432">
    <property type="entry name" value="PHP_HisPPase"/>
    <property type="match status" value="1"/>
</dbReference>
<dbReference type="GO" id="GO:0004534">
    <property type="term" value="F:5'-3' RNA exonuclease activity"/>
    <property type="evidence" value="ECO:0007669"/>
    <property type="project" value="TreeGrafter"/>
</dbReference>
<dbReference type="AlphaFoldDB" id="A0A6N7IQ08"/>
<protein>
    <recommendedName>
        <fullName evidence="3">PHP domain-containing protein</fullName>
    </recommendedName>
</protein>
<dbReference type="PANTHER" id="PTHR42924">
    <property type="entry name" value="EXONUCLEASE"/>
    <property type="match status" value="1"/>
</dbReference>
<sequence length="239" mass="26423">MEVGMKAELHCHVKLFAHRPFRPAQLQRRLNRARDMGLDVLAVTEHMDVPDFRGILQCLEELCGRGTGALEWRGLTVLAGAEVSIKEGGDVLCIGTPETVRELEKRLAPVNADNLPSFKGLLDASGDLGFLRIGAHPCRRGKELWKLGPMLKKLDALEINATELPMAGRVQERAKNLGMPVVAGSDAHHWLQIGRVYNLLPPVEKLTAVTLKQALLRGEIVWCRGKIWPVLLKGLRVSS</sequence>
<dbReference type="Proteomes" id="UP000441717">
    <property type="component" value="Unassembled WGS sequence"/>
</dbReference>
<reference evidence="1 2" key="1">
    <citation type="submission" date="2019-10" db="EMBL/GenBank/DDBJ databases">
        <title>Comparative genomics of sulfur disproportionating microorganisms.</title>
        <authorList>
            <person name="Ward L.M."/>
            <person name="Bertran E."/>
            <person name="Johnston D."/>
        </authorList>
    </citation>
    <scope>NUCLEOTIDE SEQUENCE [LARGE SCALE GENOMIC DNA]</scope>
    <source>
        <strain evidence="1 2">DSM 14055</strain>
    </source>
</reference>
<keyword evidence="2" id="KW-1185">Reference proteome</keyword>
<gene>
    <name evidence="1" type="ORF">GFC01_06915</name>
</gene>
<dbReference type="GO" id="GO:0035312">
    <property type="term" value="F:5'-3' DNA exonuclease activity"/>
    <property type="evidence" value="ECO:0007669"/>
    <property type="project" value="TreeGrafter"/>
</dbReference>
<dbReference type="InterPro" id="IPR052018">
    <property type="entry name" value="PHP_domain"/>
</dbReference>
<dbReference type="Pfam" id="PF13263">
    <property type="entry name" value="PHP_C"/>
    <property type="match status" value="1"/>
</dbReference>
<dbReference type="PANTHER" id="PTHR42924:SF3">
    <property type="entry name" value="POLYMERASE_HISTIDINOL PHOSPHATASE N-TERMINAL DOMAIN-CONTAINING PROTEIN"/>
    <property type="match status" value="1"/>
</dbReference>
<evidence type="ECO:0000313" key="2">
    <source>
        <dbReference type="Proteomes" id="UP000441717"/>
    </source>
</evidence>